<gene>
    <name evidence="2" type="ORF">BD289DRAFT_427605</name>
</gene>
<dbReference type="InParanoid" id="A0A2T3AF15"/>
<keyword evidence="3" id="KW-1185">Reference proteome</keyword>
<evidence type="ECO:0000256" key="1">
    <source>
        <dbReference type="SAM" id="MobiDB-lite"/>
    </source>
</evidence>
<feature type="region of interest" description="Disordered" evidence="1">
    <location>
        <begin position="1"/>
        <end position="83"/>
    </location>
</feature>
<dbReference type="Proteomes" id="UP000241462">
    <property type="component" value="Unassembled WGS sequence"/>
</dbReference>
<evidence type="ECO:0000313" key="2">
    <source>
        <dbReference type="EMBL" id="PSR94301.1"/>
    </source>
</evidence>
<sequence>MPLLANTMSSSQDSFSINMVNSPPPPSDLGSYMRSMHQHTKRQIEAMSRAQDRRSRNTGSRGTPAMPNGIGHSSNSGDDYSQS</sequence>
<name>A0A2T3AF15_9PEZI</name>
<reference evidence="2 3" key="1">
    <citation type="journal article" date="2018" name="Mycol. Prog.">
        <title>Coniella lustricola, a new species from submerged detritus.</title>
        <authorList>
            <person name="Raudabaugh D.B."/>
            <person name="Iturriaga T."/>
            <person name="Carver A."/>
            <person name="Mondo S."/>
            <person name="Pangilinan J."/>
            <person name="Lipzen A."/>
            <person name="He G."/>
            <person name="Amirebrahimi M."/>
            <person name="Grigoriev I.V."/>
            <person name="Miller A.N."/>
        </authorList>
    </citation>
    <scope>NUCLEOTIDE SEQUENCE [LARGE SCALE GENOMIC DNA]</scope>
    <source>
        <strain evidence="2 3">B22-T-1</strain>
    </source>
</reference>
<feature type="compositionally biased region" description="Polar residues" evidence="1">
    <location>
        <begin position="71"/>
        <end position="83"/>
    </location>
</feature>
<dbReference type="AlphaFoldDB" id="A0A2T3AF15"/>
<organism evidence="2 3">
    <name type="scientific">Coniella lustricola</name>
    <dbReference type="NCBI Taxonomy" id="2025994"/>
    <lineage>
        <taxon>Eukaryota</taxon>
        <taxon>Fungi</taxon>
        <taxon>Dikarya</taxon>
        <taxon>Ascomycota</taxon>
        <taxon>Pezizomycotina</taxon>
        <taxon>Sordariomycetes</taxon>
        <taxon>Sordariomycetidae</taxon>
        <taxon>Diaporthales</taxon>
        <taxon>Schizoparmaceae</taxon>
        <taxon>Coniella</taxon>
    </lineage>
</organism>
<accession>A0A2T3AF15</accession>
<dbReference type="EMBL" id="KZ678399">
    <property type="protein sequence ID" value="PSR94301.1"/>
    <property type="molecule type" value="Genomic_DNA"/>
</dbReference>
<protein>
    <submittedName>
        <fullName evidence="2">Uncharacterized protein</fullName>
    </submittedName>
</protein>
<dbReference type="OrthoDB" id="5218421at2759"/>
<feature type="compositionally biased region" description="Polar residues" evidence="1">
    <location>
        <begin position="1"/>
        <end position="21"/>
    </location>
</feature>
<proteinExistence type="predicted"/>
<evidence type="ECO:0000313" key="3">
    <source>
        <dbReference type="Proteomes" id="UP000241462"/>
    </source>
</evidence>